<organism evidence="4 5">
    <name type="scientific">Colletotrichum zoysiae</name>
    <dbReference type="NCBI Taxonomy" id="1216348"/>
    <lineage>
        <taxon>Eukaryota</taxon>
        <taxon>Fungi</taxon>
        <taxon>Dikarya</taxon>
        <taxon>Ascomycota</taxon>
        <taxon>Pezizomycotina</taxon>
        <taxon>Sordariomycetes</taxon>
        <taxon>Hypocreomycetidae</taxon>
        <taxon>Glomerellales</taxon>
        <taxon>Glomerellaceae</taxon>
        <taxon>Colletotrichum</taxon>
        <taxon>Colletotrichum graminicola species complex</taxon>
    </lineage>
</organism>
<gene>
    <name evidence="4" type="ORF">LX32DRAFT_119938</name>
</gene>
<feature type="signal peptide" evidence="3">
    <location>
        <begin position="1"/>
        <end position="26"/>
    </location>
</feature>
<dbReference type="EMBL" id="MU842978">
    <property type="protein sequence ID" value="KAK2024021.1"/>
    <property type="molecule type" value="Genomic_DNA"/>
</dbReference>
<feature type="compositionally biased region" description="Polar residues" evidence="1">
    <location>
        <begin position="257"/>
        <end position="274"/>
    </location>
</feature>
<feature type="region of interest" description="Disordered" evidence="1">
    <location>
        <begin position="209"/>
        <end position="321"/>
    </location>
</feature>
<keyword evidence="2" id="KW-1133">Transmembrane helix</keyword>
<evidence type="ECO:0000313" key="4">
    <source>
        <dbReference type="EMBL" id="KAK2024021.1"/>
    </source>
</evidence>
<evidence type="ECO:0000313" key="5">
    <source>
        <dbReference type="Proteomes" id="UP001232148"/>
    </source>
</evidence>
<evidence type="ECO:0000256" key="1">
    <source>
        <dbReference type="SAM" id="MobiDB-lite"/>
    </source>
</evidence>
<feature type="chain" id="PRO_5042225435" evidence="3">
    <location>
        <begin position="27"/>
        <end position="321"/>
    </location>
</feature>
<sequence>MVCHRQINLGHALLGLLSLSAVPVRADYFTEPPSFELDREGTRYTVPDLNKTYNLGQKVQITWEVPTVSYISLSLVHWGKDAGVAVGSLITNERNNGYYTWYIGHGDGVTPDVLAANPNFALRLIDPTGNYTETGDPEGFIGNELQSRGFVIRENATESAIPTVVPSAVASPRSDGAVAMAGIAVGSAAAGALVVLGVWFFCLRKRRPTSGPSEDHARHHPTPTLHPVMHHETRDSAYASPNSSGDHMFIVPPAHGSSLSHQVSNVSPISQVRRNTPPPSYLLPTDEPSGPRMELSGVREPQVVSGTNPIYPSELSSSRRP</sequence>
<name>A0AAD9H8Z5_9PEZI</name>
<protein>
    <submittedName>
        <fullName evidence="4">Uncharacterized protein</fullName>
    </submittedName>
</protein>
<comment type="caution">
    <text evidence="4">The sequence shown here is derived from an EMBL/GenBank/DDBJ whole genome shotgun (WGS) entry which is preliminary data.</text>
</comment>
<feature type="compositionally biased region" description="Polar residues" evidence="1">
    <location>
        <begin position="304"/>
        <end position="321"/>
    </location>
</feature>
<dbReference type="Proteomes" id="UP001232148">
    <property type="component" value="Unassembled WGS sequence"/>
</dbReference>
<reference evidence="4" key="1">
    <citation type="submission" date="2021-06" db="EMBL/GenBank/DDBJ databases">
        <title>Comparative genomics, transcriptomics and evolutionary studies reveal genomic signatures of adaptation to plant cell wall in hemibiotrophic fungi.</title>
        <authorList>
            <consortium name="DOE Joint Genome Institute"/>
            <person name="Baroncelli R."/>
            <person name="Diaz J.F."/>
            <person name="Benocci T."/>
            <person name="Peng M."/>
            <person name="Battaglia E."/>
            <person name="Haridas S."/>
            <person name="Andreopoulos W."/>
            <person name="Labutti K."/>
            <person name="Pangilinan J."/>
            <person name="Floch G.L."/>
            <person name="Makela M.R."/>
            <person name="Henrissat B."/>
            <person name="Grigoriev I.V."/>
            <person name="Crouch J.A."/>
            <person name="De Vries R.P."/>
            <person name="Sukno S.A."/>
            <person name="Thon M.R."/>
        </authorList>
    </citation>
    <scope>NUCLEOTIDE SEQUENCE</scope>
    <source>
        <strain evidence="4">MAFF235873</strain>
    </source>
</reference>
<keyword evidence="2" id="KW-0812">Transmembrane</keyword>
<feature type="transmembrane region" description="Helical" evidence="2">
    <location>
        <begin position="177"/>
        <end position="203"/>
    </location>
</feature>
<accession>A0AAD9H8Z5</accession>
<keyword evidence="5" id="KW-1185">Reference proteome</keyword>
<keyword evidence="2" id="KW-0472">Membrane</keyword>
<dbReference type="AlphaFoldDB" id="A0AAD9H8Z5"/>
<keyword evidence="3" id="KW-0732">Signal</keyword>
<evidence type="ECO:0000256" key="2">
    <source>
        <dbReference type="SAM" id="Phobius"/>
    </source>
</evidence>
<evidence type="ECO:0000256" key="3">
    <source>
        <dbReference type="SAM" id="SignalP"/>
    </source>
</evidence>
<proteinExistence type="predicted"/>